<proteinExistence type="inferred from homology"/>
<comment type="similarity">
    <text evidence="5">Belongs to the HrcA family.</text>
</comment>
<dbReference type="Gene3D" id="3.30.390.60">
    <property type="entry name" value="Heat-inducible transcription repressor hrca homolog, domain 3"/>
    <property type="match status" value="1"/>
</dbReference>
<evidence type="ECO:0000313" key="7">
    <source>
        <dbReference type="EMBL" id="MBC8518827.1"/>
    </source>
</evidence>
<evidence type="ECO:0000259" key="6">
    <source>
        <dbReference type="Pfam" id="PF01628"/>
    </source>
</evidence>
<dbReference type="SUPFAM" id="SSF55781">
    <property type="entry name" value="GAF domain-like"/>
    <property type="match status" value="1"/>
</dbReference>
<protein>
    <recommendedName>
        <fullName evidence="5">Heat-inducible transcription repressor HrcA</fullName>
    </recommendedName>
</protein>
<dbReference type="NCBIfam" id="TIGR00331">
    <property type="entry name" value="hrcA"/>
    <property type="match status" value="1"/>
</dbReference>
<sequence length="349" mass="38712">MSSGTSLTDRAQHLLKVLVEHHIRDGRPVGSTTLSRDSGLQVSAATIRNTMSDLEKRGLIHSPHTSAGRIPTQKGYRLFVDNLVRVQPLENVQINKLESEISGFEKSTTEVLSTASSLLAQLTQMASVVMVPRHSRVILRQLEFLPLSEGRVLAILVTNGNEVQNRILQTERVFSESELRQAANWFNQTFVGKELSVVREQLVQELERARGDMDGAMQGIVEIAQQAVVSGKKDRENVMVSGRSRLMEYSELCEMDRLRQLFAAFSEKRDMIHLLDQCMEADGVQVFIGEESGYQSFDECSVVTAPYRHGDEIVGVLGVIGPTRMAYDRVIPVVDVTAKVLGSALNSMG</sequence>
<evidence type="ECO:0000256" key="4">
    <source>
        <dbReference type="ARBA" id="ARBA00023163"/>
    </source>
</evidence>
<dbReference type="Gene3D" id="3.30.450.40">
    <property type="match status" value="1"/>
</dbReference>
<evidence type="ECO:0000256" key="3">
    <source>
        <dbReference type="ARBA" id="ARBA00023016"/>
    </source>
</evidence>
<reference evidence="7 8" key="1">
    <citation type="submission" date="2020-08" db="EMBL/GenBank/DDBJ databases">
        <title>Bridging the membrane lipid divide: bacteria of the FCB group superphylum have the potential to synthesize archaeal ether lipids.</title>
        <authorList>
            <person name="Villanueva L."/>
            <person name="Von Meijenfeldt F.A.B."/>
            <person name="Westbye A.B."/>
            <person name="Yadav S."/>
            <person name="Hopmans E.C."/>
            <person name="Dutilh B.E."/>
            <person name="Sinninghe Damste J.S."/>
        </authorList>
    </citation>
    <scope>NUCLEOTIDE SEQUENCE [LARGE SCALE GENOMIC DNA]</scope>
    <source>
        <strain evidence="7">NIOZ-UU100</strain>
    </source>
</reference>
<keyword evidence="1 5" id="KW-0678">Repressor</keyword>
<dbReference type="GO" id="GO:0003677">
    <property type="term" value="F:DNA binding"/>
    <property type="evidence" value="ECO:0007669"/>
    <property type="project" value="InterPro"/>
</dbReference>
<dbReference type="AlphaFoldDB" id="A0A8J6P8P6"/>
<feature type="domain" description="Heat-inducible transcription repressor HrcA C-terminal" evidence="6">
    <location>
        <begin position="110"/>
        <end position="331"/>
    </location>
</feature>
<dbReference type="InterPro" id="IPR036390">
    <property type="entry name" value="WH_DNA-bd_sf"/>
</dbReference>
<dbReference type="PANTHER" id="PTHR34824:SF1">
    <property type="entry name" value="HEAT-INDUCIBLE TRANSCRIPTION REPRESSOR HRCA"/>
    <property type="match status" value="1"/>
</dbReference>
<comment type="function">
    <text evidence="5">Negative regulator of class I heat shock genes (grpE-dnaK-dnaJ and groELS operons). Prevents heat-shock induction of these operons.</text>
</comment>
<keyword evidence="2 5" id="KW-0805">Transcription regulation</keyword>
<dbReference type="Gene3D" id="1.10.10.10">
    <property type="entry name" value="Winged helix-like DNA-binding domain superfamily/Winged helix DNA-binding domain"/>
    <property type="match status" value="1"/>
</dbReference>
<dbReference type="GO" id="GO:0045892">
    <property type="term" value="P:negative regulation of DNA-templated transcription"/>
    <property type="evidence" value="ECO:0007669"/>
    <property type="project" value="UniProtKB-UniRule"/>
</dbReference>
<dbReference type="InterPro" id="IPR023120">
    <property type="entry name" value="WHTH_transcript_rep_HrcA_IDD"/>
</dbReference>
<name>A0A8J6P8P6_9GAMM</name>
<dbReference type="InterPro" id="IPR036388">
    <property type="entry name" value="WH-like_DNA-bd_sf"/>
</dbReference>
<accession>A0A8J6P8P6</accession>
<dbReference type="InterPro" id="IPR021153">
    <property type="entry name" value="HrcA_C"/>
</dbReference>
<dbReference type="InterPro" id="IPR029016">
    <property type="entry name" value="GAF-like_dom_sf"/>
</dbReference>
<dbReference type="EMBL" id="JACNFK010000006">
    <property type="protein sequence ID" value="MBC8518827.1"/>
    <property type="molecule type" value="Genomic_DNA"/>
</dbReference>
<keyword evidence="3 5" id="KW-0346">Stress response</keyword>
<dbReference type="PIRSF" id="PIRSF005485">
    <property type="entry name" value="HrcA"/>
    <property type="match status" value="1"/>
</dbReference>
<dbReference type="PANTHER" id="PTHR34824">
    <property type="entry name" value="HEAT-INDUCIBLE TRANSCRIPTION REPRESSOR HRCA"/>
    <property type="match status" value="1"/>
</dbReference>
<organism evidence="7 8">
    <name type="scientific">Candidatus Thiopontia autotrophica</name>
    <dbReference type="NCBI Taxonomy" id="2841688"/>
    <lineage>
        <taxon>Bacteria</taxon>
        <taxon>Pseudomonadati</taxon>
        <taxon>Pseudomonadota</taxon>
        <taxon>Gammaproteobacteria</taxon>
        <taxon>Candidatus Thiopontia</taxon>
    </lineage>
</organism>
<evidence type="ECO:0000313" key="8">
    <source>
        <dbReference type="Proteomes" id="UP000654401"/>
    </source>
</evidence>
<dbReference type="SUPFAM" id="SSF46785">
    <property type="entry name" value="Winged helix' DNA-binding domain"/>
    <property type="match status" value="1"/>
</dbReference>
<dbReference type="InterPro" id="IPR002571">
    <property type="entry name" value="HrcA"/>
</dbReference>
<evidence type="ECO:0000256" key="2">
    <source>
        <dbReference type="ARBA" id="ARBA00023015"/>
    </source>
</evidence>
<evidence type="ECO:0000256" key="5">
    <source>
        <dbReference type="HAMAP-Rule" id="MF_00081"/>
    </source>
</evidence>
<dbReference type="Pfam" id="PF01628">
    <property type="entry name" value="HrcA"/>
    <property type="match status" value="1"/>
</dbReference>
<dbReference type="Proteomes" id="UP000654401">
    <property type="component" value="Unassembled WGS sequence"/>
</dbReference>
<gene>
    <name evidence="5 7" type="primary">hrcA</name>
    <name evidence="7" type="ORF">H8D24_00275</name>
</gene>
<keyword evidence="4 5" id="KW-0804">Transcription</keyword>
<dbReference type="HAMAP" id="MF_00081">
    <property type="entry name" value="HrcA"/>
    <property type="match status" value="1"/>
</dbReference>
<evidence type="ECO:0000256" key="1">
    <source>
        <dbReference type="ARBA" id="ARBA00022491"/>
    </source>
</evidence>
<comment type="caution">
    <text evidence="7">The sequence shown here is derived from an EMBL/GenBank/DDBJ whole genome shotgun (WGS) entry which is preliminary data.</text>
</comment>